<organism evidence="2 3">
    <name type="scientific">Plakobranchus ocellatus</name>
    <dbReference type="NCBI Taxonomy" id="259542"/>
    <lineage>
        <taxon>Eukaryota</taxon>
        <taxon>Metazoa</taxon>
        <taxon>Spiralia</taxon>
        <taxon>Lophotrochozoa</taxon>
        <taxon>Mollusca</taxon>
        <taxon>Gastropoda</taxon>
        <taxon>Heterobranchia</taxon>
        <taxon>Euthyneura</taxon>
        <taxon>Panpulmonata</taxon>
        <taxon>Sacoglossa</taxon>
        <taxon>Placobranchoidea</taxon>
        <taxon>Plakobranchidae</taxon>
        <taxon>Plakobranchus</taxon>
    </lineage>
</organism>
<gene>
    <name evidence="2" type="ORF">PoB_004397600</name>
</gene>
<accession>A0AAV4B294</accession>
<sequence>MPNDTVGERDIILRQRDNSLKGICEFHPAYDALQYPVLFPKGTQGWSFYLKLSHGRKLTMLQFYCFHIITRPGNHILQALRLFQQFLVDVYAKIESERLSYIRREQGRLRADSYGALKDAFTAGHSDPQNVGQRVILPSSFTGGPR</sequence>
<keyword evidence="2" id="KW-0547">Nucleotide-binding</keyword>
<proteinExistence type="predicted"/>
<reference evidence="2 3" key="1">
    <citation type="journal article" date="2021" name="Elife">
        <title>Chloroplast acquisition without the gene transfer in kleptoplastic sea slugs, Plakobranchus ocellatus.</title>
        <authorList>
            <person name="Maeda T."/>
            <person name="Takahashi S."/>
            <person name="Yoshida T."/>
            <person name="Shimamura S."/>
            <person name="Takaki Y."/>
            <person name="Nagai Y."/>
            <person name="Toyoda A."/>
            <person name="Suzuki Y."/>
            <person name="Arimoto A."/>
            <person name="Ishii H."/>
            <person name="Satoh N."/>
            <person name="Nishiyama T."/>
            <person name="Hasebe M."/>
            <person name="Maruyama T."/>
            <person name="Minagawa J."/>
            <person name="Obokata J."/>
            <person name="Shigenobu S."/>
        </authorList>
    </citation>
    <scope>NUCLEOTIDE SEQUENCE [LARGE SCALE GENOMIC DNA]</scope>
</reference>
<feature type="domain" description="Helitron helicase-like" evidence="1">
    <location>
        <begin position="66"/>
        <end position="146"/>
    </location>
</feature>
<keyword evidence="2" id="KW-0347">Helicase</keyword>
<evidence type="ECO:0000313" key="2">
    <source>
        <dbReference type="EMBL" id="GFO17471.1"/>
    </source>
</evidence>
<evidence type="ECO:0000259" key="1">
    <source>
        <dbReference type="Pfam" id="PF14214"/>
    </source>
</evidence>
<name>A0AAV4B294_9GAST</name>
<keyword evidence="3" id="KW-1185">Reference proteome</keyword>
<keyword evidence="2" id="KW-0378">Hydrolase</keyword>
<dbReference type="Pfam" id="PF14214">
    <property type="entry name" value="Helitron_like_N"/>
    <property type="match status" value="1"/>
</dbReference>
<protein>
    <submittedName>
        <fullName evidence="2">DNA helicase</fullName>
    </submittedName>
</protein>
<dbReference type="PANTHER" id="PTHR45786">
    <property type="entry name" value="DNA BINDING PROTEIN-LIKE"/>
    <property type="match status" value="1"/>
</dbReference>
<dbReference type="PANTHER" id="PTHR45786:SF74">
    <property type="entry name" value="ATP-DEPENDENT DNA HELICASE"/>
    <property type="match status" value="1"/>
</dbReference>
<dbReference type="EMBL" id="BLXT01004823">
    <property type="protein sequence ID" value="GFO17471.1"/>
    <property type="molecule type" value="Genomic_DNA"/>
</dbReference>
<comment type="caution">
    <text evidence="2">The sequence shown here is derived from an EMBL/GenBank/DDBJ whole genome shotgun (WGS) entry which is preliminary data.</text>
</comment>
<evidence type="ECO:0000313" key="3">
    <source>
        <dbReference type="Proteomes" id="UP000735302"/>
    </source>
</evidence>
<dbReference type="InterPro" id="IPR025476">
    <property type="entry name" value="Helitron_helicase-like"/>
</dbReference>
<dbReference type="AlphaFoldDB" id="A0AAV4B294"/>
<keyword evidence="2" id="KW-0067">ATP-binding</keyword>
<dbReference type="GO" id="GO:0004386">
    <property type="term" value="F:helicase activity"/>
    <property type="evidence" value="ECO:0007669"/>
    <property type="project" value="UniProtKB-KW"/>
</dbReference>
<dbReference type="Proteomes" id="UP000735302">
    <property type="component" value="Unassembled WGS sequence"/>
</dbReference>